<reference evidence="1" key="1">
    <citation type="submission" date="2019-09" db="EMBL/GenBank/DDBJ databases">
        <title>Draft genome information of white flower Hibiscus syriacus.</title>
        <authorList>
            <person name="Kim Y.-M."/>
        </authorList>
    </citation>
    <scope>NUCLEOTIDE SEQUENCE [LARGE SCALE GENOMIC DNA]</scope>
    <source>
        <strain evidence="1">YM2019G1</strain>
    </source>
</reference>
<gene>
    <name evidence="1" type="ORF">F3Y22_tig00110186pilonHSYRG00009</name>
</gene>
<protein>
    <submittedName>
        <fullName evidence="1">20 kDa chaperonin</fullName>
    </submittedName>
</protein>
<dbReference type="Proteomes" id="UP000436088">
    <property type="component" value="Unassembled WGS sequence"/>
</dbReference>
<dbReference type="PANTHER" id="PTHR34954">
    <property type="entry name" value="EXPRESSED PROTEIN"/>
    <property type="match status" value="1"/>
</dbReference>
<dbReference type="EMBL" id="VEPZ02000866">
    <property type="protein sequence ID" value="KAE8715120.1"/>
    <property type="molecule type" value="Genomic_DNA"/>
</dbReference>
<dbReference type="AlphaFoldDB" id="A0A6A3BDI4"/>
<accession>A0A6A3BDI4</accession>
<organism evidence="1 2">
    <name type="scientific">Hibiscus syriacus</name>
    <name type="common">Rose of Sharon</name>
    <dbReference type="NCBI Taxonomy" id="106335"/>
    <lineage>
        <taxon>Eukaryota</taxon>
        <taxon>Viridiplantae</taxon>
        <taxon>Streptophyta</taxon>
        <taxon>Embryophyta</taxon>
        <taxon>Tracheophyta</taxon>
        <taxon>Spermatophyta</taxon>
        <taxon>Magnoliopsida</taxon>
        <taxon>eudicotyledons</taxon>
        <taxon>Gunneridae</taxon>
        <taxon>Pentapetalae</taxon>
        <taxon>rosids</taxon>
        <taxon>malvids</taxon>
        <taxon>Malvales</taxon>
        <taxon>Malvaceae</taxon>
        <taxon>Malvoideae</taxon>
        <taxon>Hibiscus</taxon>
    </lineage>
</organism>
<proteinExistence type="predicted"/>
<dbReference type="GO" id="GO:0009941">
    <property type="term" value="C:chloroplast envelope"/>
    <property type="evidence" value="ECO:0007669"/>
    <property type="project" value="TreeGrafter"/>
</dbReference>
<dbReference type="InterPro" id="IPR044160">
    <property type="entry name" value="TGD4-like"/>
</dbReference>
<evidence type="ECO:0000313" key="2">
    <source>
        <dbReference type="Proteomes" id="UP000436088"/>
    </source>
</evidence>
<dbReference type="GO" id="GO:0034196">
    <property type="term" value="P:acylglycerol transport"/>
    <property type="evidence" value="ECO:0007669"/>
    <property type="project" value="InterPro"/>
</dbReference>
<sequence length="159" mass="17919">MPGLCAKVAFSYQKSKDIWRRKETKEDLIVKTDKGSFWRPSYDVRLKEPHAAISGITGGTCAVWFGKDSSIESQREDTIPTSNNKRSPLNADLFGSVCYTFQHGQFHKRYGDLTRVDACLDIFSLSSFAKRVFKGSSSADKSQLSPRLNLIFQQQVEGQ</sequence>
<name>A0A6A3BDI4_HIBSY</name>
<keyword evidence="2" id="KW-1185">Reference proteome</keyword>
<dbReference type="PANTHER" id="PTHR34954:SF3">
    <property type="entry name" value="EXPRESSED PROTEIN"/>
    <property type="match status" value="1"/>
</dbReference>
<dbReference type="GO" id="GO:0070300">
    <property type="term" value="F:phosphatidic acid binding"/>
    <property type="evidence" value="ECO:0007669"/>
    <property type="project" value="InterPro"/>
</dbReference>
<comment type="caution">
    <text evidence="1">The sequence shown here is derived from an EMBL/GenBank/DDBJ whole genome shotgun (WGS) entry which is preliminary data.</text>
</comment>
<evidence type="ECO:0000313" key="1">
    <source>
        <dbReference type="EMBL" id="KAE8715120.1"/>
    </source>
</evidence>
<dbReference type="GO" id="GO:1990052">
    <property type="term" value="P:ER to chloroplast lipid transport"/>
    <property type="evidence" value="ECO:0007669"/>
    <property type="project" value="InterPro"/>
</dbReference>